<dbReference type="CDD" id="cd07067">
    <property type="entry name" value="HP_PGM_like"/>
    <property type="match status" value="1"/>
</dbReference>
<sequence>MAATTVLVVRHGQSEGNVSNRLSSAAPGTPLTDLGREQAARTGAALADRGVTAVWASPLLRAQQTARLVADAVGVADVATLDGVREFGLGTLEGAESDEAWAEPGRRLRALARRAGSRSARAVRSRRPRWCGGCPPRSSTSW</sequence>
<feature type="compositionally biased region" description="Low complexity" evidence="3">
    <location>
        <begin position="130"/>
        <end position="142"/>
    </location>
</feature>
<keyword evidence="2" id="KW-0413">Isomerase</keyword>
<dbReference type="InterPro" id="IPR050275">
    <property type="entry name" value="PGM_Phosphatase"/>
</dbReference>
<comment type="caution">
    <text evidence="4">The sequence shown here is derived from an EMBL/GenBank/DDBJ whole genome shotgun (WGS) entry which is preliminary data.</text>
</comment>
<reference evidence="5" key="1">
    <citation type="journal article" date="2019" name="Int. J. Syst. Evol. Microbiol.">
        <title>The Global Catalogue of Microorganisms (GCM) 10K type strain sequencing project: providing services to taxonomists for standard genome sequencing and annotation.</title>
        <authorList>
            <consortium name="The Broad Institute Genomics Platform"/>
            <consortium name="The Broad Institute Genome Sequencing Center for Infectious Disease"/>
            <person name="Wu L."/>
            <person name="Ma J."/>
        </authorList>
    </citation>
    <scope>NUCLEOTIDE SEQUENCE [LARGE SCALE GENOMIC DNA]</scope>
    <source>
        <strain evidence="5">NBRC 108730</strain>
    </source>
</reference>
<feature type="region of interest" description="Disordered" evidence="3">
    <location>
        <begin position="119"/>
        <end position="142"/>
    </location>
</feature>
<dbReference type="Pfam" id="PF00300">
    <property type="entry name" value="His_Phos_1"/>
    <property type="match status" value="1"/>
</dbReference>
<organism evidence="4 5">
    <name type="scientific">Angustibacter aerolatus</name>
    <dbReference type="NCBI Taxonomy" id="1162965"/>
    <lineage>
        <taxon>Bacteria</taxon>
        <taxon>Bacillati</taxon>
        <taxon>Actinomycetota</taxon>
        <taxon>Actinomycetes</taxon>
        <taxon>Kineosporiales</taxon>
        <taxon>Kineosporiaceae</taxon>
    </lineage>
</organism>
<keyword evidence="5" id="KW-1185">Reference proteome</keyword>
<dbReference type="Proteomes" id="UP001157017">
    <property type="component" value="Unassembled WGS sequence"/>
</dbReference>
<gene>
    <name evidence="4" type="ORF">GCM10025868_38860</name>
</gene>
<proteinExistence type="predicted"/>
<keyword evidence="1" id="KW-0324">Glycolysis</keyword>
<evidence type="ECO:0000256" key="2">
    <source>
        <dbReference type="ARBA" id="ARBA00023235"/>
    </source>
</evidence>
<dbReference type="Gene3D" id="3.40.50.1240">
    <property type="entry name" value="Phosphoglycerate mutase-like"/>
    <property type="match status" value="1"/>
</dbReference>
<evidence type="ECO:0000313" key="5">
    <source>
        <dbReference type="Proteomes" id="UP001157017"/>
    </source>
</evidence>
<dbReference type="SUPFAM" id="SSF53254">
    <property type="entry name" value="Phosphoglycerate mutase-like"/>
    <property type="match status" value="1"/>
</dbReference>
<dbReference type="InterPro" id="IPR013078">
    <property type="entry name" value="His_Pase_superF_clade-1"/>
</dbReference>
<accession>A0ABQ6JM54</accession>
<dbReference type="EMBL" id="BSUZ01000001">
    <property type="protein sequence ID" value="GMA88636.1"/>
    <property type="molecule type" value="Genomic_DNA"/>
</dbReference>
<evidence type="ECO:0000313" key="4">
    <source>
        <dbReference type="EMBL" id="GMA88636.1"/>
    </source>
</evidence>
<dbReference type="InterPro" id="IPR001345">
    <property type="entry name" value="PG/BPGM_mutase_AS"/>
</dbReference>
<evidence type="ECO:0008006" key="6">
    <source>
        <dbReference type="Google" id="ProtNLM"/>
    </source>
</evidence>
<dbReference type="PANTHER" id="PTHR48100">
    <property type="entry name" value="BROAD-SPECIFICITY PHOSPHATASE YOR283W-RELATED"/>
    <property type="match status" value="1"/>
</dbReference>
<dbReference type="InterPro" id="IPR029033">
    <property type="entry name" value="His_PPase_superfam"/>
</dbReference>
<evidence type="ECO:0000256" key="1">
    <source>
        <dbReference type="ARBA" id="ARBA00023152"/>
    </source>
</evidence>
<dbReference type="PROSITE" id="PS00175">
    <property type="entry name" value="PG_MUTASE"/>
    <property type="match status" value="1"/>
</dbReference>
<evidence type="ECO:0000256" key="3">
    <source>
        <dbReference type="SAM" id="MobiDB-lite"/>
    </source>
</evidence>
<protein>
    <recommendedName>
        <fullName evidence="6">Histidine phosphatase family protein</fullName>
    </recommendedName>
</protein>
<dbReference type="SMART" id="SM00855">
    <property type="entry name" value="PGAM"/>
    <property type="match status" value="1"/>
</dbReference>
<feature type="compositionally biased region" description="Basic residues" evidence="3">
    <location>
        <begin position="119"/>
        <end position="129"/>
    </location>
</feature>
<dbReference type="PANTHER" id="PTHR48100:SF1">
    <property type="entry name" value="HISTIDINE PHOSPHATASE FAMILY PROTEIN-RELATED"/>
    <property type="match status" value="1"/>
</dbReference>
<name>A0ABQ6JM54_9ACTN</name>